<keyword evidence="6" id="KW-0732">Signal</keyword>
<dbReference type="GO" id="GO:0005886">
    <property type="term" value="C:plasma membrane"/>
    <property type="evidence" value="ECO:0007669"/>
    <property type="project" value="UniProtKB-SubCell"/>
</dbReference>
<reference evidence="8" key="2">
    <citation type="submission" date="2020-09" db="EMBL/GenBank/DDBJ databases">
        <authorList>
            <person name="Sun Q."/>
            <person name="Zhou Y."/>
        </authorList>
    </citation>
    <scope>NUCLEOTIDE SEQUENCE</scope>
    <source>
        <strain evidence="8">CGMCC 1.12187</strain>
    </source>
</reference>
<accession>A0A917LSV8</accession>
<keyword evidence="2" id="KW-1003">Cell membrane</keyword>
<dbReference type="PANTHER" id="PTHR35007:SF4">
    <property type="entry name" value="CONSERVED TRANSMEMBRANE PROTEIN-RELATED"/>
    <property type="match status" value="1"/>
</dbReference>
<proteinExistence type="predicted"/>
<feature type="domain" description="Type II secretion system protein GspF" evidence="7">
    <location>
        <begin position="63"/>
        <end position="201"/>
    </location>
</feature>
<dbReference type="PANTHER" id="PTHR35007">
    <property type="entry name" value="INTEGRAL MEMBRANE PROTEIN-RELATED"/>
    <property type="match status" value="1"/>
</dbReference>
<comment type="subcellular location">
    <subcellularLocation>
        <location evidence="1">Cell membrane</location>
        <topology evidence="1">Multi-pass membrane protein</topology>
    </subcellularLocation>
</comment>
<sequence length="252" mass="25349">MTAVLVLGLCLAGCATALAGGPAPRVRALARPAPGPAPGPFARLRRRFSRDAAAEAAEWVVLLRRIAALLQAGRSPAAAFEGAAPPDRRGPGTATGRHLRLLCASVAAASRLGLGTSAALTAVPAPALGHRGLERRAVATTAELALCWEVSERTGAPLAGLLEGLADALEAELDADAARSSALAGPRSTVRVLSWLPVLGIGLGMLMGVDPLGTLLTTPWGLAALAAGAVLTAAGRVWTRALIARAEAAGAR</sequence>
<keyword evidence="4" id="KW-1133">Transmembrane helix</keyword>
<dbReference type="RefSeq" id="WP_188536373.1">
    <property type="nucleotide sequence ID" value="NZ_BMEQ01000007.1"/>
</dbReference>
<protein>
    <recommendedName>
        <fullName evidence="7">Type II secretion system protein GspF domain-containing protein</fullName>
    </recommendedName>
</protein>
<dbReference type="EMBL" id="BMEQ01000007">
    <property type="protein sequence ID" value="GGG55442.1"/>
    <property type="molecule type" value="Genomic_DNA"/>
</dbReference>
<keyword evidence="3" id="KW-0812">Transmembrane</keyword>
<evidence type="ECO:0000256" key="1">
    <source>
        <dbReference type="ARBA" id="ARBA00004651"/>
    </source>
</evidence>
<dbReference type="InterPro" id="IPR018076">
    <property type="entry name" value="T2SS_GspF_dom"/>
</dbReference>
<feature type="signal peptide" evidence="6">
    <location>
        <begin position="1"/>
        <end position="19"/>
    </location>
</feature>
<gene>
    <name evidence="8" type="ORF">GCM10011374_18010</name>
</gene>
<dbReference type="Pfam" id="PF00482">
    <property type="entry name" value="T2SSF"/>
    <property type="match status" value="1"/>
</dbReference>
<keyword evidence="9" id="KW-1185">Reference proteome</keyword>
<evidence type="ECO:0000259" key="7">
    <source>
        <dbReference type="Pfam" id="PF00482"/>
    </source>
</evidence>
<evidence type="ECO:0000313" key="9">
    <source>
        <dbReference type="Proteomes" id="UP000638848"/>
    </source>
</evidence>
<evidence type="ECO:0000256" key="5">
    <source>
        <dbReference type="ARBA" id="ARBA00023136"/>
    </source>
</evidence>
<dbReference type="AlphaFoldDB" id="A0A917LSV8"/>
<evidence type="ECO:0000313" key="8">
    <source>
        <dbReference type="EMBL" id="GGG55442.1"/>
    </source>
</evidence>
<reference evidence="8" key="1">
    <citation type="journal article" date="2014" name="Int. J. Syst. Evol. Microbiol.">
        <title>Complete genome sequence of Corynebacterium casei LMG S-19264T (=DSM 44701T), isolated from a smear-ripened cheese.</title>
        <authorList>
            <consortium name="US DOE Joint Genome Institute (JGI-PGF)"/>
            <person name="Walter F."/>
            <person name="Albersmeier A."/>
            <person name="Kalinowski J."/>
            <person name="Ruckert C."/>
        </authorList>
    </citation>
    <scope>NUCLEOTIDE SEQUENCE</scope>
    <source>
        <strain evidence="8">CGMCC 1.12187</strain>
    </source>
</reference>
<keyword evidence="5" id="KW-0472">Membrane</keyword>
<comment type="caution">
    <text evidence="8">The sequence shown here is derived from an EMBL/GenBank/DDBJ whole genome shotgun (WGS) entry which is preliminary data.</text>
</comment>
<name>A0A917LSV8_9MICC</name>
<evidence type="ECO:0000256" key="4">
    <source>
        <dbReference type="ARBA" id="ARBA00022989"/>
    </source>
</evidence>
<evidence type="ECO:0000256" key="2">
    <source>
        <dbReference type="ARBA" id="ARBA00022475"/>
    </source>
</evidence>
<evidence type="ECO:0000256" key="6">
    <source>
        <dbReference type="SAM" id="SignalP"/>
    </source>
</evidence>
<organism evidence="8 9">
    <name type="scientific">Kocuria dechangensis</name>
    <dbReference type="NCBI Taxonomy" id="1176249"/>
    <lineage>
        <taxon>Bacteria</taxon>
        <taxon>Bacillati</taxon>
        <taxon>Actinomycetota</taxon>
        <taxon>Actinomycetes</taxon>
        <taxon>Micrococcales</taxon>
        <taxon>Micrococcaceae</taxon>
        <taxon>Kocuria</taxon>
    </lineage>
</organism>
<dbReference type="Proteomes" id="UP000638848">
    <property type="component" value="Unassembled WGS sequence"/>
</dbReference>
<feature type="chain" id="PRO_5039477337" description="Type II secretion system protein GspF domain-containing protein" evidence="6">
    <location>
        <begin position="20"/>
        <end position="252"/>
    </location>
</feature>
<evidence type="ECO:0000256" key="3">
    <source>
        <dbReference type="ARBA" id="ARBA00022692"/>
    </source>
</evidence>